<dbReference type="GO" id="GO:0000155">
    <property type="term" value="F:phosphorelay sensor kinase activity"/>
    <property type="evidence" value="ECO:0007669"/>
    <property type="project" value="InterPro"/>
</dbReference>
<dbReference type="EC" id="2.7.13.3" evidence="3"/>
<dbReference type="InterPro" id="IPR050428">
    <property type="entry name" value="TCS_sensor_his_kinase"/>
</dbReference>
<dbReference type="InterPro" id="IPR004358">
    <property type="entry name" value="Sig_transdc_His_kin-like_C"/>
</dbReference>
<keyword evidence="9" id="KW-0067">ATP-binding</keyword>
<protein>
    <recommendedName>
        <fullName evidence="3">histidine kinase</fullName>
        <ecNumber evidence="3">2.7.13.3</ecNumber>
    </recommendedName>
</protein>
<evidence type="ECO:0000256" key="12">
    <source>
        <dbReference type="ARBA" id="ARBA00023136"/>
    </source>
</evidence>
<keyword evidence="6 13" id="KW-0812">Transmembrane</keyword>
<dbReference type="Gene3D" id="1.20.5.1040">
    <property type="entry name" value="Sensor protein qsec"/>
    <property type="match status" value="1"/>
</dbReference>
<evidence type="ECO:0000256" key="5">
    <source>
        <dbReference type="ARBA" id="ARBA00022679"/>
    </source>
</evidence>
<dbReference type="InterPro" id="IPR036890">
    <property type="entry name" value="HATPase_C_sf"/>
</dbReference>
<dbReference type="SUPFAM" id="SSF55874">
    <property type="entry name" value="ATPase domain of HSP90 chaperone/DNA topoisomerase II/histidine kinase"/>
    <property type="match status" value="1"/>
</dbReference>
<name>A0A944MAP1_9GAMM</name>
<keyword evidence="7" id="KW-0547">Nucleotide-binding</keyword>
<dbReference type="Gene3D" id="1.10.287.130">
    <property type="match status" value="1"/>
</dbReference>
<dbReference type="Pfam" id="PF00512">
    <property type="entry name" value="HisKA"/>
    <property type="match status" value="1"/>
</dbReference>
<evidence type="ECO:0000256" key="11">
    <source>
        <dbReference type="ARBA" id="ARBA00023012"/>
    </source>
</evidence>
<dbReference type="Pfam" id="PF02518">
    <property type="entry name" value="HATPase_c"/>
    <property type="match status" value="1"/>
</dbReference>
<dbReference type="CDD" id="cd00082">
    <property type="entry name" value="HisKA"/>
    <property type="match status" value="1"/>
</dbReference>
<comment type="catalytic activity">
    <reaction evidence="1">
        <text>ATP + protein L-histidine = ADP + protein N-phospho-L-histidine.</text>
        <dbReference type="EC" id="2.7.13.3"/>
    </reaction>
</comment>
<dbReference type="Gene3D" id="3.30.565.10">
    <property type="entry name" value="Histidine kinase-like ATPase, C-terminal domain"/>
    <property type="match status" value="1"/>
</dbReference>
<evidence type="ECO:0000256" key="10">
    <source>
        <dbReference type="ARBA" id="ARBA00022989"/>
    </source>
</evidence>
<dbReference type="EMBL" id="JAHHGM010000014">
    <property type="protein sequence ID" value="MBT2990145.1"/>
    <property type="molecule type" value="Genomic_DNA"/>
</dbReference>
<evidence type="ECO:0000313" key="16">
    <source>
        <dbReference type="Proteomes" id="UP000770889"/>
    </source>
</evidence>
<reference evidence="15 16" key="1">
    <citation type="submission" date="2021-05" db="EMBL/GenBank/DDBJ databases">
        <title>Genetic and Functional Diversity in Clade A Lucinid endosymbionts from the Bahamas.</title>
        <authorList>
            <person name="Giani N.M."/>
            <person name="Engel A.S."/>
            <person name="Campbell B.J."/>
        </authorList>
    </citation>
    <scope>NUCLEOTIDE SEQUENCE [LARGE SCALE GENOMIC DNA]</scope>
    <source>
        <strain evidence="15">LUC16012Gg_MoonRockCtena</strain>
    </source>
</reference>
<dbReference type="Proteomes" id="UP000770889">
    <property type="component" value="Unassembled WGS sequence"/>
</dbReference>
<keyword evidence="11" id="KW-0902">Two-component regulatory system</keyword>
<comment type="caution">
    <text evidence="15">The sequence shown here is derived from an EMBL/GenBank/DDBJ whole genome shotgun (WGS) entry which is preliminary data.</text>
</comment>
<evidence type="ECO:0000256" key="6">
    <source>
        <dbReference type="ARBA" id="ARBA00022692"/>
    </source>
</evidence>
<keyword evidence="4" id="KW-0597">Phosphoprotein</keyword>
<dbReference type="PRINTS" id="PR00344">
    <property type="entry name" value="BCTRLSENSOR"/>
</dbReference>
<keyword evidence="10 13" id="KW-1133">Transmembrane helix</keyword>
<dbReference type="PANTHER" id="PTHR45436:SF14">
    <property type="entry name" value="SENSOR PROTEIN QSEC"/>
    <property type="match status" value="1"/>
</dbReference>
<dbReference type="InterPro" id="IPR003594">
    <property type="entry name" value="HATPase_dom"/>
</dbReference>
<dbReference type="SMART" id="SM00387">
    <property type="entry name" value="HATPase_c"/>
    <property type="match status" value="1"/>
</dbReference>
<gene>
    <name evidence="15" type="ORF">KME65_14420</name>
</gene>
<dbReference type="PANTHER" id="PTHR45436">
    <property type="entry name" value="SENSOR HISTIDINE KINASE YKOH"/>
    <property type="match status" value="1"/>
</dbReference>
<evidence type="ECO:0000313" key="15">
    <source>
        <dbReference type="EMBL" id="MBT2990145.1"/>
    </source>
</evidence>
<evidence type="ECO:0000256" key="8">
    <source>
        <dbReference type="ARBA" id="ARBA00022777"/>
    </source>
</evidence>
<organism evidence="15 16">
    <name type="scientific">Candidatus Thiodiazotropha taylori</name>
    <dbReference type="NCBI Taxonomy" id="2792791"/>
    <lineage>
        <taxon>Bacteria</taxon>
        <taxon>Pseudomonadati</taxon>
        <taxon>Pseudomonadota</taxon>
        <taxon>Gammaproteobacteria</taxon>
        <taxon>Chromatiales</taxon>
        <taxon>Sedimenticolaceae</taxon>
        <taxon>Candidatus Thiodiazotropha</taxon>
    </lineage>
</organism>
<evidence type="ECO:0000256" key="9">
    <source>
        <dbReference type="ARBA" id="ARBA00022840"/>
    </source>
</evidence>
<feature type="domain" description="Histidine kinase" evidence="14">
    <location>
        <begin position="277"/>
        <end position="492"/>
    </location>
</feature>
<dbReference type="SMART" id="SM00388">
    <property type="entry name" value="HisKA"/>
    <property type="match status" value="1"/>
</dbReference>
<evidence type="ECO:0000256" key="1">
    <source>
        <dbReference type="ARBA" id="ARBA00000085"/>
    </source>
</evidence>
<keyword evidence="8" id="KW-0418">Kinase</keyword>
<dbReference type="SUPFAM" id="SSF47384">
    <property type="entry name" value="Homodimeric domain of signal transducing histidine kinase"/>
    <property type="match status" value="1"/>
</dbReference>
<dbReference type="GO" id="GO:0005886">
    <property type="term" value="C:plasma membrane"/>
    <property type="evidence" value="ECO:0007669"/>
    <property type="project" value="TreeGrafter"/>
</dbReference>
<evidence type="ECO:0000256" key="13">
    <source>
        <dbReference type="SAM" id="Phobius"/>
    </source>
</evidence>
<dbReference type="PROSITE" id="PS50109">
    <property type="entry name" value="HIS_KIN"/>
    <property type="match status" value="1"/>
</dbReference>
<evidence type="ECO:0000259" key="14">
    <source>
        <dbReference type="PROSITE" id="PS50109"/>
    </source>
</evidence>
<dbReference type="InterPro" id="IPR005467">
    <property type="entry name" value="His_kinase_dom"/>
</dbReference>
<keyword evidence="5" id="KW-0808">Transferase</keyword>
<evidence type="ECO:0000256" key="4">
    <source>
        <dbReference type="ARBA" id="ARBA00022553"/>
    </source>
</evidence>
<evidence type="ECO:0000256" key="3">
    <source>
        <dbReference type="ARBA" id="ARBA00012438"/>
    </source>
</evidence>
<dbReference type="AlphaFoldDB" id="A0A944MAP1"/>
<dbReference type="GO" id="GO:0005524">
    <property type="term" value="F:ATP binding"/>
    <property type="evidence" value="ECO:0007669"/>
    <property type="project" value="UniProtKB-KW"/>
</dbReference>
<evidence type="ECO:0000256" key="7">
    <source>
        <dbReference type="ARBA" id="ARBA00022741"/>
    </source>
</evidence>
<accession>A0A944MAP1</accession>
<dbReference type="InterPro" id="IPR003661">
    <property type="entry name" value="HisK_dim/P_dom"/>
</dbReference>
<comment type="subcellular location">
    <subcellularLocation>
        <location evidence="2">Membrane</location>
        <topology evidence="2">Multi-pass membrane protein</topology>
    </subcellularLocation>
</comment>
<keyword evidence="12 13" id="KW-0472">Membrane</keyword>
<evidence type="ECO:0000256" key="2">
    <source>
        <dbReference type="ARBA" id="ARBA00004141"/>
    </source>
</evidence>
<proteinExistence type="predicted"/>
<dbReference type="FunFam" id="1.10.287.130:FF:000035">
    <property type="entry name" value="Two-component sensor histidine kinase"/>
    <property type="match status" value="1"/>
</dbReference>
<dbReference type="InterPro" id="IPR036097">
    <property type="entry name" value="HisK_dim/P_sf"/>
</dbReference>
<sequence length="493" mass="55611">MQQTNNSSIRRRLLISLITTIVILWLISAYFVYLAAYHEVEEIYDATLAQESRILATLMVHEVEEDSEARENLQQLVQELGQEIIDSSASFKHFINEFMADESKKDYLTMVPRDRNFGHRYEAKLAFLIKGVNGRTYLRSNLPTSFNTFTEGYNNQIVDGKLWRMYGLKEPSGQFHVQIGELMSVRQETVSEIVFSSLWPISISLPMFGIFIWIVVGSGLKPLQSIADKVKHRDPSELDAISTQGVPSEVVPMVVSLNTLFHRVQRVLENERRFTADAAHELRTPLAALKTLAQAKSLADEGHGHQIFLDQVMRGVDRATHLLEQLLTLARMDSHSLDQSHVEEVNLHGETINILASLGSLALAKDIELVYEGVDHSLKIPGYTPGIQILLRNIVDNAIRYTPENGEVWVKLEEGGRDISLHVLDTGPGILEEKQQGLYQRFRRGEGTTSQGSGLGLSIVKRIVDLHHATIDMENRTDRSGLRVTVSFPKHQL</sequence>
<feature type="transmembrane region" description="Helical" evidence="13">
    <location>
        <begin position="12"/>
        <end position="33"/>
    </location>
</feature>